<reference evidence="1" key="1">
    <citation type="journal article" date="2020" name="Cell">
        <title>Large-Scale Comparative Analyses of Tick Genomes Elucidate Their Genetic Diversity and Vector Capacities.</title>
        <authorList>
            <consortium name="Tick Genome and Microbiome Consortium (TIGMIC)"/>
            <person name="Jia N."/>
            <person name="Wang J."/>
            <person name="Shi W."/>
            <person name="Du L."/>
            <person name="Sun Y."/>
            <person name="Zhan W."/>
            <person name="Jiang J.F."/>
            <person name="Wang Q."/>
            <person name="Zhang B."/>
            <person name="Ji P."/>
            <person name="Bell-Sakyi L."/>
            <person name="Cui X.M."/>
            <person name="Yuan T.T."/>
            <person name="Jiang B.G."/>
            <person name="Yang W.F."/>
            <person name="Lam T.T."/>
            <person name="Chang Q.C."/>
            <person name="Ding S.J."/>
            <person name="Wang X.J."/>
            <person name="Zhu J.G."/>
            <person name="Ruan X.D."/>
            <person name="Zhao L."/>
            <person name="Wei J.T."/>
            <person name="Ye R.Z."/>
            <person name="Que T.C."/>
            <person name="Du C.H."/>
            <person name="Zhou Y.H."/>
            <person name="Cheng J.X."/>
            <person name="Dai P.F."/>
            <person name="Guo W.B."/>
            <person name="Han X.H."/>
            <person name="Huang E.J."/>
            <person name="Li L.F."/>
            <person name="Wei W."/>
            <person name="Gao Y.C."/>
            <person name="Liu J.Z."/>
            <person name="Shao H.Z."/>
            <person name="Wang X."/>
            <person name="Wang C.C."/>
            <person name="Yang T.C."/>
            <person name="Huo Q.B."/>
            <person name="Li W."/>
            <person name="Chen H.Y."/>
            <person name="Chen S.E."/>
            <person name="Zhou L.G."/>
            <person name="Ni X.B."/>
            <person name="Tian J.H."/>
            <person name="Sheng Y."/>
            <person name="Liu T."/>
            <person name="Pan Y.S."/>
            <person name="Xia L.Y."/>
            <person name="Li J."/>
            <person name="Zhao F."/>
            <person name="Cao W.C."/>
        </authorList>
    </citation>
    <scope>NUCLEOTIDE SEQUENCE</scope>
    <source>
        <strain evidence="1">Rsan-2018</strain>
    </source>
</reference>
<organism evidence="1 2">
    <name type="scientific">Rhipicephalus sanguineus</name>
    <name type="common">Brown dog tick</name>
    <name type="synonym">Ixodes sanguineus</name>
    <dbReference type="NCBI Taxonomy" id="34632"/>
    <lineage>
        <taxon>Eukaryota</taxon>
        <taxon>Metazoa</taxon>
        <taxon>Ecdysozoa</taxon>
        <taxon>Arthropoda</taxon>
        <taxon>Chelicerata</taxon>
        <taxon>Arachnida</taxon>
        <taxon>Acari</taxon>
        <taxon>Parasitiformes</taxon>
        <taxon>Ixodida</taxon>
        <taxon>Ixodoidea</taxon>
        <taxon>Ixodidae</taxon>
        <taxon>Rhipicephalinae</taxon>
        <taxon>Rhipicephalus</taxon>
        <taxon>Rhipicephalus</taxon>
    </lineage>
</organism>
<dbReference type="Proteomes" id="UP000821837">
    <property type="component" value="Unassembled WGS sequence"/>
</dbReference>
<evidence type="ECO:0000313" key="2">
    <source>
        <dbReference type="Proteomes" id="UP000821837"/>
    </source>
</evidence>
<evidence type="ECO:0000313" key="1">
    <source>
        <dbReference type="EMBL" id="KAH7969754.1"/>
    </source>
</evidence>
<comment type="caution">
    <text evidence="1">The sequence shown here is derived from an EMBL/GenBank/DDBJ whole genome shotgun (WGS) entry which is preliminary data.</text>
</comment>
<dbReference type="EMBL" id="JABSTV010001248">
    <property type="protein sequence ID" value="KAH7969754.1"/>
    <property type="molecule type" value="Genomic_DNA"/>
</dbReference>
<proteinExistence type="predicted"/>
<name>A0A9D4Q8D9_RHISA</name>
<reference evidence="1" key="2">
    <citation type="submission" date="2021-09" db="EMBL/GenBank/DDBJ databases">
        <authorList>
            <person name="Jia N."/>
            <person name="Wang J."/>
            <person name="Shi W."/>
            <person name="Du L."/>
            <person name="Sun Y."/>
            <person name="Zhan W."/>
            <person name="Jiang J."/>
            <person name="Wang Q."/>
            <person name="Zhang B."/>
            <person name="Ji P."/>
            <person name="Sakyi L.B."/>
            <person name="Cui X."/>
            <person name="Yuan T."/>
            <person name="Jiang B."/>
            <person name="Yang W."/>
            <person name="Lam T.T.-Y."/>
            <person name="Chang Q."/>
            <person name="Ding S."/>
            <person name="Wang X."/>
            <person name="Zhu J."/>
            <person name="Ruan X."/>
            <person name="Zhao L."/>
            <person name="Wei J."/>
            <person name="Que T."/>
            <person name="Du C."/>
            <person name="Cheng J."/>
            <person name="Dai P."/>
            <person name="Han X."/>
            <person name="Huang E."/>
            <person name="Gao Y."/>
            <person name="Liu J."/>
            <person name="Shao H."/>
            <person name="Ye R."/>
            <person name="Li L."/>
            <person name="Wei W."/>
            <person name="Wang X."/>
            <person name="Wang C."/>
            <person name="Huo Q."/>
            <person name="Li W."/>
            <person name="Guo W."/>
            <person name="Chen H."/>
            <person name="Chen S."/>
            <person name="Zhou L."/>
            <person name="Zhou L."/>
            <person name="Ni X."/>
            <person name="Tian J."/>
            <person name="Zhou Y."/>
            <person name="Sheng Y."/>
            <person name="Liu T."/>
            <person name="Pan Y."/>
            <person name="Xia L."/>
            <person name="Li J."/>
            <person name="Zhao F."/>
            <person name="Cao W."/>
        </authorList>
    </citation>
    <scope>NUCLEOTIDE SEQUENCE</scope>
    <source>
        <strain evidence="1">Rsan-2018</strain>
        <tissue evidence="1">Larvae</tissue>
    </source>
</reference>
<accession>A0A9D4Q8D9</accession>
<gene>
    <name evidence="1" type="ORF">HPB52_021722</name>
</gene>
<sequence length="165" mass="18115">MPDPTLSSIATVIKDELHQALRDTLPPDSAALAPTEYRHETTYAEALKRPAASMTLFVRAPPTVSLQSTQPIPYYEDSVKGSKSFKEMLRSSSSWEEYSLVKLVTPAHNPMMSLIANMDTIAPEMDAVGALNANHACSQLSVLYHVDDWLDICNCTSSVNGWTEA</sequence>
<dbReference type="AlphaFoldDB" id="A0A9D4Q8D9"/>
<keyword evidence="2" id="KW-1185">Reference proteome</keyword>
<protein>
    <submittedName>
        <fullName evidence="1">Uncharacterized protein</fullName>
    </submittedName>
</protein>